<comment type="caution">
    <text evidence="1">The sequence shown here is derived from an EMBL/GenBank/DDBJ whole genome shotgun (WGS) entry which is preliminary data.</text>
</comment>
<organism evidence="1">
    <name type="scientific">marine sediment metagenome</name>
    <dbReference type="NCBI Taxonomy" id="412755"/>
    <lineage>
        <taxon>unclassified sequences</taxon>
        <taxon>metagenomes</taxon>
        <taxon>ecological metagenomes</taxon>
    </lineage>
</organism>
<sequence length="291" mass="30714">MDDPILNRALGQLDEELNKIARVFIDWTDASQDFLTTGTLTVPNEGLHVLDTNASHDLVIKAGSDLTADRILSFVTGNAARTITLSGDPTLDDWFDQAVKQASNVTFGTLRSGELTVDSGAGCSIKIKGTSTGNANIGWIGFYDSDGTTRRGYIGDGSSANDDIYLGTDTGDLRLVASGTVILPTGSTIGNLTLANGSITDSGGTISFGSDVYIPAKLLVLDKASDKGIKVDTTTPTYGWADLIGDQFAKNTGATKPTLVAYNGVINSWQFAASDEAFITYHIPHDYVKGT</sequence>
<name>A0A0F9DKF7_9ZZZZ</name>
<dbReference type="EMBL" id="LAZR01041230">
    <property type="protein sequence ID" value="KKL12498.1"/>
    <property type="molecule type" value="Genomic_DNA"/>
</dbReference>
<dbReference type="AlphaFoldDB" id="A0A0F9DKF7"/>
<accession>A0A0F9DKF7</accession>
<proteinExistence type="predicted"/>
<protein>
    <submittedName>
        <fullName evidence="1">Uncharacterized protein</fullName>
    </submittedName>
</protein>
<feature type="non-terminal residue" evidence="1">
    <location>
        <position position="291"/>
    </location>
</feature>
<gene>
    <name evidence="1" type="ORF">LCGC14_2535150</name>
</gene>
<reference evidence="1" key="1">
    <citation type="journal article" date="2015" name="Nature">
        <title>Complex archaea that bridge the gap between prokaryotes and eukaryotes.</title>
        <authorList>
            <person name="Spang A."/>
            <person name="Saw J.H."/>
            <person name="Jorgensen S.L."/>
            <person name="Zaremba-Niedzwiedzka K."/>
            <person name="Martijn J."/>
            <person name="Lind A.E."/>
            <person name="van Eijk R."/>
            <person name="Schleper C."/>
            <person name="Guy L."/>
            <person name="Ettema T.J."/>
        </authorList>
    </citation>
    <scope>NUCLEOTIDE SEQUENCE</scope>
</reference>
<evidence type="ECO:0000313" key="1">
    <source>
        <dbReference type="EMBL" id="KKL12498.1"/>
    </source>
</evidence>